<dbReference type="GO" id="GO:0030170">
    <property type="term" value="F:pyridoxal phosphate binding"/>
    <property type="evidence" value="ECO:0007669"/>
    <property type="project" value="InterPro"/>
</dbReference>
<organism evidence="3 4">
    <name type="scientific">Actinomadura viridis</name>
    <dbReference type="NCBI Taxonomy" id="58110"/>
    <lineage>
        <taxon>Bacteria</taxon>
        <taxon>Bacillati</taxon>
        <taxon>Actinomycetota</taxon>
        <taxon>Actinomycetes</taxon>
        <taxon>Streptosporangiales</taxon>
        <taxon>Thermomonosporaceae</taxon>
        <taxon>Actinomadura</taxon>
    </lineage>
</organism>
<protein>
    <submittedName>
        <fullName evidence="3">Glutamate-1-semialdehyde aminotransferase</fullName>
    </submittedName>
</protein>
<dbReference type="RefSeq" id="WP_197015160.1">
    <property type="nucleotide sequence ID" value="NZ_BAABES010000018.1"/>
</dbReference>
<keyword evidence="3" id="KW-0032">Aminotransferase</keyword>
<keyword evidence="4" id="KW-1185">Reference proteome</keyword>
<sequence length="674" mass="71766">MNEGRPPMGEHGPGCVELSTTSTLRPTLIRTYDSFFRHFRYSGCFRVLVTLDPAYPVSDGEAGAVRDYLRDLPKADERVCGVVVEEFPRHVGLQGALSVLFAHKRAPVGIHLEDDWEFHRDVDLDALIADLADQDSTQISFASDHVARGGTFDRAGEAEEIAGSRVGLLRLTAASWAASYLPLAPHVHRADRWVPAVAKALATSDPIRCPDERVREHVIAERSRAWHNALWTKDIVVRDIGREWLRERAAHKVIVPAESHALGSIGLPRDGAVPPPVRSSAFGADEERLLPGPWPPAPDMPAPGGEPPRRFLERARGPVVWDVDGLPYIDLLCGDGAVVLGHDHPAVTRVIRERTVNGLALAPAFPARVAAAGLVVQAVPGAGAVRFVPSAADAVRTAAGLARRFTGRAEVLTAGPVGWPDGAAGRVAGPVTTAPLDDARDEERLAALVAAEGARFAAVLVAGPLHRVLTEGFLRALLDACKDRGALLVLDEGLTAFRFPGGLGGRHGVTGDLVCLSHGLASGLTAAAVAGRPDVMGGLSRDEDGGGRTGDVLVFEVMKASLREYARPEHHERLAGTGRRLREALDRVAARRGLGPVVHGHDEMPFLRLTGDPGIDRSVIDEMARRGVLARTGPNFVSSAHDTETVDVVADALAGALDSVPGLGSGGRTRRRES</sequence>
<dbReference type="AlphaFoldDB" id="A0A931DNV2"/>
<dbReference type="InterPro" id="IPR005814">
    <property type="entry name" value="Aminotrans_3"/>
</dbReference>
<evidence type="ECO:0000256" key="2">
    <source>
        <dbReference type="ARBA" id="ARBA00022898"/>
    </source>
</evidence>
<evidence type="ECO:0000256" key="1">
    <source>
        <dbReference type="ARBA" id="ARBA00001933"/>
    </source>
</evidence>
<keyword evidence="2" id="KW-0663">Pyridoxal phosphate</keyword>
<dbReference type="PANTHER" id="PTHR43713:SF3">
    <property type="entry name" value="GLUTAMATE-1-SEMIALDEHYDE 2,1-AMINOMUTASE 1, CHLOROPLASTIC-RELATED"/>
    <property type="match status" value="1"/>
</dbReference>
<dbReference type="Proteomes" id="UP000614047">
    <property type="component" value="Unassembled WGS sequence"/>
</dbReference>
<gene>
    <name evidence="3" type="ORF">IW256_007165</name>
</gene>
<evidence type="ECO:0000313" key="4">
    <source>
        <dbReference type="Proteomes" id="UP000614047"/>
    </source>
</evidence>
<accession>A0A931DNV2</accession>
<reference evidence="3" key="1">
    <citation type="submission" date="2020-11" db="EMBL/GenBank/DDBJ databases">
        <title>Sequencing the genomes of 1000 actinobacteria strains.</title>
        <authorList>
            <person name="Klenk H.-P."/>
        </authorList>
    </citation>
    <scope>NUCLEOTIDE SEQUENCE</scope>
    <source>
        <strain evidence="3">DSM 43175</strain>
    </source>
</reference>
<dbReference type="PANTHER" id="PTHR43713">
    <property type="entry name" value="GLUTAMATE-1-SEMIALDEHYDE 2,1-AMINOMUTASE"/>
    <property type="match status" value="1"/>
</dbReference>
<dbReference type="InterPro" id="IPR015421">
    <property type="entry name" value="PyrdxlP-dep_Trfase_major"/>
</dbReference>
<keyword evidence="3" id="KW-0808">Transferase</keyword>
<dbReference type="EMBL" id="JADOUA010000001">
    <property type="protein sequence ID" value="MBG6093052.1"/>
    <property type="molecule type" value="Genomic_DNA"/>
</dbReference>
<name>A0A931DNV2_9ACTN</name>
<evidence type="ECO:0000313" key="3">
    <source>
        <dbReference type="EMBL" id="MBG6093052.1"/>
    </source>
</evidence>
<dbReference type="GO" id="GO:0008483">
    <property type="term" value="F:transaminase activity"/>
    <property type="evidence" value="ECO:0007669"/>
    <property type="project" value="UniProtKB-KW"/>
</dbReference>
<dbReference type="InterPro" id="IPR015424">
    <property type="entry name" value="PyrdxlP-dep_Trfase"/>
</dbReference>
<comment type="caution">
    <text evidence="3">The sequence shown here is derived from an EMBL/GenBank/DDBJ whole genome shotgun (WGS) entry which is preliminary data.</text>
</comment>
<dbReference type="Gene3D" id="3.90.1150.10">
    <property type="entry name" value="Aspartate Aminotransferase, domain 1"/>
    <property type="match status" value="1"/>
</dbReference>
<dbReference type="Gene3D" id="3.40.640.10">
    <property type="entry name" value="Type I PLP-dependent aspartate aminotransferase-like (Major domain)"/>
    <property type="match status" value="1"/>
</dbReference>
<comment type="cofactor">
    <cofactor evidence="1">
        <name>pyridoxal 5'-phosphate</name>
        <dbReference type="ChEBI" id="CHEBI:597326"/>
    </cofactor>
</comment>
<dbReference type="Pfam" id="PF00202">
    <property type="entry name" value="Aminotran_3"/>
    <property type="match status" value="2"/>
</dbReference>
<proteinExistence type="predicted"/>
<dbReference type="InterPro" id="IPR015422">
    <property type="entry name" value="PyrdxlP-dep_Trfase_small"/>
</dbReference>
<dbReference type="SUPFAM" id="SSF53383">
    <property type="entry name" value="PLP-dependent transferases"/>
    <property type="match status" value="1"/>
</dbReference>